<proteinExistence type="predicted"/>
<gene>
    <name evidence="4" type="ORF">H8B21_01535</name>
</gene>
<evidence type="ECO:0000313" key="5">
    <source>
        <dbReference type="Proteomes" id="UP000651112"/>
    </source>
</evidence>
<name>A0ABR7XM47_9SPHI</name>
<keyword evidence="5" id="KW-1185">Reference proteome</keyword>
<evidence type="ECO:0000256" key="1">
    <source>
        <dbReference type="ARBA" id="ARBA00022679"/>
    </source>
</evidence>
<dbReference type="Proteomes" id="UP000651112">
    <property type="component" value="Unassembled WGS sequence"/>
</dbReference>
<dbReference type="Gene3D" id="3.90.550.10">
    <property type="entry name" value="Spore Coat Polysaccharide Biosynthesis Protein SpsA, Chain A"/>
    <property type="match status" value="1"/>
</dbReference>
<keyword evidence="1" id="KW-0808">Transferase</keyword>
<evidence type="ECO:0000259" key="3">
    <source>
        <dbReference type="Pfam" id="PF02709"/>
    </source>
</evidence>
<dbReference type="InterPro" id="IPR050834">
    <property type="entry name" value="Glycosyltransf_2"/>
</dbReference>
<dbReference type="PANTHER" id="PTHR43685">
    <property type="entry name" value="GLYCOSYLTRANSFERASE"/>
    <property type="match status" value="1"/>
</dbReference>
<sequence>MEVSIIVSTYNWPQALEKCLLSIFQQSQLPKEIVIADDGSKPHTKEMVSSLQRLSSVPIVHIWHADEGFRLSAIRNKAIAAAKGNYIIQIDGDIILHKDFIADHLALAQPKTFLCGSRVLLPQKYSANILKAPELPRIKKSALPLASILNSYRFIPLSHFLADRYKKNKPLSLRGCNMSFWKQDLVEVNGYNESIQGWGSEDAELTIRLLNAGKKKRFIKFGAVAYHIYHEENSRSNLRKNEEILSQAISKKLTWIEDGIYTAI</sequence>
<dbReference type="InterPro" id="IPR029044">
    <property type="entry name" value="Nucleotide-diphossugar_trans"/>
</dbReference>
<dbReference type="CDD" id="cd06420">
    <property type="entry name" value="GT2_Chondriotin_Pol_N"/>
    <property type="match status" value="1"/>
</dbReference>
<dbReference type="Pfam" id="PF00535">
    <property type="entry name" value="Glycos_transf_2"/>
    <property type="match status" value="1"/>
</dbReference>
<dbReference type="InterPro" id="IPR027791">
    <property type="entry name" value="Galactosyl_T_C"/>
</dbReference>
<evidence type="ECO:0000259" key="2">
    <source>
        <dbReference type="Pfam" id="PF00535"/>
    </source>
</evidence>
<dbReference type="Pfam" id="PF02709">
    <property type="entry name" value="Glyco_transf_7C"/>
    <property type="match status" value="1"/>
</dbReference>
<organism evidence="4 5">
    <name type="scientific">Sphingobacterium chuzhouense</name>
    <dbReference type="NCBI Taxonomy" id="1742264"/>
    <lineage>
        <taxon>Bacteria</taxon>
        <taxon>Pseudomonadati</taxon>
        <taxon>Bacteroidota</taxon>
        <taxon>Sphingobacteriia</taxon>
        <taxon>Sphingobacteriales</taxon>
        <taxon>Sphingobacteriaceae</taxon>
        <taxon>Sphingobacterium</taxon>
    </lineage>
</organism>
<feature type="domain" description="Glycosyltransferase 2-like" evidence="2">
    <location>
        <begin position="4"/>
        <end position="119"/>
    </location>
</feature>
<protein>
    <submittedName>
        <fullName evidence="4">Glycosyltransferase family 2 protein</fullName>
    </submittedName>
</protein>
<reference evidence="4 5" key="1">
    <citation type="submission" date="2020-08" db="EMBL/GenBank/DDBJ databases">
        <title>Sphingobacterium sp. DN00404 isolated from aquaculture water.</title>
        <authorList>
            <person name="Zhang M."/>
        </authorList>
    </citation>
    <scope>NUCLEOTIDE SEQUENCE [LARGE SCALE GENOMIC DNA]</scope>
    <source>
        <strain evidence="4 5">KCTC 42746</strain>
    </source>
</reference>
<dbReference type="InterPro" id="IPR001173">
    <property type="entry name" value="Glyco_trans_2-like"/>
</dbReference>
<evidence type="ECO:0000313" key="4">
    <source>
        <dbReference type="EMBL" id="MBD1420239.1"/>
    </source>
</evidence>
<dbReference type="PANTHER" id="PTHR43685:SF3">
    <property type="entry name" value="SLR2126 PROTEIN"/>
    <property type="match status" value="1"/>
</dbReference>
<feature type="domain" description="Galactosyltransferase C-terminal" evidence="3">
    <location>
        <begin position="170"/>
        <end position="230"/>
    </location>
</feature>
<dbReference type="EMBL" id="JACNYL010000001">
    <property type="protein sequence ID" value="MBD1420239.1"/>
    <property type="molecule type" value="Genomic_DNA"/>
</dbReference>
<comment type="caution">
    <text evidence="4">The sequence shown here is derived from an EMBL/GenBank/DDBJ whole genome shotgun (WGS) entry which is preliminary data.</text>
</comment>
<dbReference type="SUPFAM" id="SSF53448">
    <property type="entry name" value="Nucleotide-diphospho-sugar transferases"/>
    <property type="match status" value="1"/>
</dbReference>
<accession>A0ABR7XM47</accession>